<organism evidence="7 8">
    <name type="scientific">Linum tenue</name>
    <dbReference type="NCBI Taxonomy" id="586396"/>
    <lineage>
        <taxon>Eukaryota</taxon>
        <taxon>Viridiplantae</taxon>
        <taxon>Streptophyta</taxon>
        <taxon>Embryophyta</taxon>
        <taxon>Tracheophyta</taxon>
        <taxon>Spermatophyta</taxon>
        <taxon>Magnoliopsida</taxon>
        <taxon>eudicotyledons</taxon>
        <taxon>Gunneridae</taxon>
        <taxon>Pentapetalae</taxon>
        <taxon>rosids</taxon>
        <taxon>fabids</taxon>
        <taxon>Malpighiales</taxon>
        <taxon>Linaceae</taxon>
        <taxon>Linum</taxon>
    </lineage>
</organism>
<comment type="caution">
    <text evidence="7">The sequence shown here is derived from an EMBL/GenBank/DDBJ whole genome shotgun (WGS) entry which is preliminary data.</text>
</comment>
<evidence type="ECO:0000256" key="5">
    <source>
        <dbReference type="SAM" id="SignalP"/>
    </source>
</evidence>
<dbReference type="InterPro" id="IPR002182">
    <property type="entry name" value="NB-ARC"/>
</dbReference>
<proteinExistence type="predicted"/>
<sequence length="1999" mass="227383">MEHIWSSVLAVFAVFLPAVAGAVLLLQKKSSRTSTSSSPPPSTQPLPAADYEVFLSFRGPDVRTTFTDFLYSYLDHSSIRTFIDEEELPKGEEIRASLVKAIQESKIYIPILSKDYASSKWCLQELALMVKCWKQGKGHLILPIFFLVNPREVRHQEGCYKKAFRRHSEKYDADTVNEWKEAMEEVGKMKGWHVSEADRQRAIVAEVFSIVRSHLMKNYKLVTGQLVGIDPHIEQVKGIINKGVQIVGIQGMSGIGKTNIAKTVYDSVNAQFDQCCFVEDVRDILSKNDGVVTLQNKILSGILRGDVAVKDASQGIQKLKDAVRCSKSMLFVLDNIDEGFVFVDTLGDLTDFHSKCQFIITAVDERVFNFFQNYELYQPEGMTADIALKLFSRHAFGTDYPPQEYIDLSRDFVEIAAGLPLALKTTGSLLFRKDKSFWSAKLMQLQDIPPTKVQERLKIIYMDLTPEEKHIFLDIACYFIGEPYDRLSCLWSDSNLHPLIVIDTLCLKSLIKINERNEFWMHDQYKILGRAIVREEDILNPWKRSRMWSNKDVVDMLRDKEGNERLEVLRVNMSGEDFELTEKEFQKLSGLRYLEVCFGKLTGDFKKILPNVRWLQLQECSSIPIDFNVKKLVILDLKNCPVRDDWRSWSGIKRLWLSSPRVLNLLELKHLEMLCLNCDGLEITGDMFKLSKLKHLSLTDVGNGKGALVRRLGMRTFISSSPTFPSSLNTLRISGCQPLKRLPNFANLSNLMILDLSHIGVHEIAGLGELRMLEEFRLKDASKLTNLNGLEHLELLEELCVTGCGVLRKLPSLSNLNKLRVFYIVDCPLLSEIQGLGGLGNLSSLGITRCHQLTELMGLNKLESLQELNIYDCASIKKLPDLSVLKQLSKLKITRCNLLPEVIGIERLESLDIRMLDKRLKTFKGKKRLIPRAAAGIDGDAPGGRGDSSEGLERALLVKGLVRAAAKFVCFDSPVVAAGSNCWSKGATGWRKKMEQFRLNPIASSSHFPDPLPAVEYEVFLSFRGPDVRTTFADFLYRLLDRPKIRTFLDDEELRKGEKIAPSLVKAIGESRIYIPILSPGYASSKWCLQELALMVERYKQDEGCQIILPIFYLMEPRDVRHCQGSYEGALEQHRLKYGEESIRAWKDALGEVGQMTGWRVTESDRQGAVAESVFSEVWSHIKGNYMLVTNELIGIDSHVNQVIELLKSDLDGGASVVGIHGMGGIGKTTIAKAVYNKVFTQFERHCFLEDVRETLSLKNDGVITLQSKIISSILRDDHKVRNASEGIHIMKDRVCPHKVLIILDDVDDRFVFEQILGEVRKFSPESRFIITTRDQRVLELLQVSKLYEPGGLGHDHSLQLLRRHAFRMDNPFEDMATLCEEFVEVAAGLPLALEVIGSLLFRRDRKFWEAKLIELKRIPPTKVQERLKISYDELSGSEKQIFLDIACAFIGENKELPFFMWSDCDFNPESGINTLILRSLIKVDEDNKFWMHDHIRDLGRMIVREGDDQHPWNRTRIMSNEDAVDMLINGEGTERLEVLRVDMLDQKFELTEKEFHKFSGLRYLEVRYGKLTGDFKEILPSLRWLRLFNCRSIPIDFNVKKLVILDLTDCPVRDDWRCWERIKILVLGRLENEVPVLPTSLKRLSVSSPRVPNLLALKDLEELSWSCGLEIPGDMSKLSKLKDLTLVKVGNRKDAFVLHKESVDPDDQNHYSLQRGGRTLISSLPALPASLNTLSIEGDAPRPLMRLPNLANLSNLMKLTLGLIGVREIAGLGELRMLEDFSLWSASNLINLDGLEHLELLKDLRVSDCRVLSKLPSFSNMSLLRELKIFKCPVLRELPSLSNLTKLQVLRIFDCPLLSEIQGLGELAELSTLHILRCDRLSGVVGLEKLKSLRVLEIHDCPSIEKLPDLSALELLRKLEITGWRELTEVMGLDKLKSLQELVICDCHWIEKLPDLSALKRLWKLAIIGCNQLTEVTGIERLEGSRYLKIDERLKTRR</sequence>
<feature type="chain" id="PRO_5043538571" description="TIR domain-containing protein" evidence="5">
    <location>
        <begin position="22"/>
        <end position="1999"/>
    </location>
</feature>
<dbReference type="GO" id="GO:0007165">
    <property type="term" value="P:signal transduction"/>
    <property type="evidence" value="ECO:0007669"/>
    <property type="project" value="InterPro"/>
</dbReference>
<dbReference type="GO" id="GO:0006952">
    <property type="term" value="P:defense response"/>
    <property type="evidence" value="ECO:0007669"/>
    <property type="project" value="UniProtKB-KW"/>
</dbReference>
<dbReference type="InterPro" id="IPR000157">
    <property type="entry name" value="TIR_dom"/>
</dbReference>
<reference evidence="7" key="1">
    <citation type="submission" date="2022-08" db="EMBL/GenBank/DDBJ databases">
        <authorList>
            <person name="Gutierrez-Valencia J."/>
        </authorList>
    </citation>
    <scope>NUCLEOTIDE SEQUENCE</scope>
</reference>
<dbReference type="SMART" id="SM00255">
    <property type="entry name" value="TIR"/>
    <property type="match status" value="2"/>
</dbReference>
<keyword evidence="5" id="KW-0732">Signal</keyword>
<dbReference type="InterPro" id="IPR036390">
    <property type="entry name" value="WH_DNA-bd_sf"/>
</dbReference>
<keyword evidence="2" id="KW-0677">Repeat</keyword>
<dbReference type="InterPro" id="IPR035897">
    <property type="entry name" value="Toll_tir_struct_dom_sf"/>
</dbReference>
<dbReference type="SUPFAM" id="SSF52540">
    <property type="entry name" value="P-loop containing nucleoside triphosphate hydrolases"/>
    <property type="match status" value="2"/>
</dbReference>
<dbReference type="GO" id="GO:0043531">
    <property type="term" value="F:ADP binding"/>
    <property type="evidence" value="ECO:0007669"/>
    <property type="project" value="InterPro"/>
</dbReference>
<evidence type="ECO:0000256" key="2">
    <source>
        <dbReference type="ARBA" id="ARBA00022737"/>
    </source>
</evidence>
<evidence type="ECO:0000256" key="4">
    <source>
        <dbReference type="ARBA" id="ARBA00023027"/>
    </source>
</evidence>
<accession>A0AAV0I9R0</accession>
<feature type="domain" description="TIR" evidence="6">
    <location>
        <begin position="1015"/>
        <end position="1178"/>
    </location>
</feature>
<protein>
    <recommendedName>
        <fullName evidence="6">TIR domain-containing protein</fullName>
    </recommendedName>
</protein>
<dbReference type="Gene3D" id="3.80.10.10">
    <property type="entry name" value="Ribonuclease Inhibitor"/>
    <property type="match status" value="4"/>
</dbReference>
<dbReference type="Proteomes" id="UP001154282">
    <property type="component" value="Unassembled WGS sequence"/>
</dbReference>
<dbReference type="PRINTS" id="PR00364">
    <property type="entry name" value="DISEASERSIST"/>
</dbReference>
<evidence type="ECO:0000313" key="7">
    <source>
        <dbReference type="EMBL" id="CAI0394259.1"/>
    </source>
</evidence>
<gene>
    <name evidence="7" type="ORF">LITE_LOCUS8253</name>
</gene>
<keyword evidence="1" id="KW-0433">Leucine-rich repeat</keyword>
<feature type="signal peptide" evidence="5">
    <location>
        <begin position="1"/>
        <end position="21"/>
    </location>
</feature>
<dbReference type="InterPro" id="IPR032675">
    <property type="entry name" value="LRR_dom_sf"/>
</dbReference>
<dbReference type="FunFam" id="3.40.50.10140:FF:000007">
    <property type="entry name" value="Disease resistance protein (TIR-NBS-LRR class)"/>
    <property type="match status" value="2"/>
</dbReference>
<dbReference type="Gene3D" id="3.40.1170.20">
    <property type="entry name" value="tRNA intron endonuclease, N-terminal domain"/>
    <property type="match status" value="1"/>
</dbReference>
<dbReference type="PANTHER" id="PTHR11017:SF570">
    <property type="entry name" value="DISEASE RESISTANCE PROTEIN (TIR-NBS CLASS)-RELATED"/>
    <property type="match status" value="1"/>
</dbReference>
<dbReference type="Gene3D" id="3.40.50.10140">
    <property type="entry name" value="Toll/interleukin-1 receptor homology (TIR) domain"/>
    <property type="match status" value="2"/>
</dbReference>
<evidence type="ECO:0000313" key="8">
    <source>
        <dbReference type="Proteomes" id="UP001154282"/>
    </source>
</evidence>
<evidence type="ECO:0000256" key="1">
    <source>
        <dbReference type="ARBA" id="ARBA00022614"/>
    </source>
</evidence>
<keyword evidence="3" id="KW-0611">Plant defense</keyword>
<dbReference type="InterPro" id="IPR058192">
    <property type="entry name" value="WHD_ROQ1-like"/>
</dbReference>
<dbReference type="InterPro" id="IPR044974">
    <property type="entry name" value="Disease_R_plants"/>
</dbReference>
<keyword evidence="4" id="KW-0520">NAD</keyword>
<dbReference type="Pfam" id="PF01582">
    <property type="entry name" value="TIR"/>
    <property type="match status" value="2"/>
</dbReference>
<dbReference type="InterPro" id="IPR042197">
    <property type="entry name" value="Apaf_helical"/>
</dbReference>
<name>A0AAV0I9R0_9ROSI</name>
<dbReference type="SUPFAM" id="SSF52200">
    <property type="entry name" value="Toll/Interleukin receptor TIR domain"/>
    <property type="match status" value="2"/>
</dbReference>
<dbReference type="PROSITE" id="PS50104">
    <property type="entry name" value="TIR"/>
    <property type="match status" value="2"/>
</dbReference>
<evidence type="ECO:0000256" key="3">
    <source>
        <dbReference type="ARBA" id="ARBA00022821"/>
    </source>
</evidence>
<evidence type="ECO:0000259" key="6">
    <source>
        <dbReference type="PROSITE" id="PS50104"/>
    </source>
</evidence>
<dbReference type="Gene3D" id="3.40.50.300">
    <property type="entry name" value="P-loop containing nucleotide triphosphate hydrolases"/>
    <property type="match status" value="2"/>
</dbReference>
<dbReference type="SUPFAM" id="SSF46785">
    <property type="entry name" value="Winged helix' DNA-binding domain"/>
    <property type="match status" value="1"/>
</dbReference>
<dbReference type="InterPro" id="IPR027417">
    <property type="entry name" value="P-loop_NTPase"/>
</dbReference>
<dbReference type="Gene3D" id="1.10.8.430">
    <property type="entry name" value="Helical domain of apoptotic protease-activating factors"/>
    <property type="match status" value="2"/>
</dbReference>
<dbReference type="PANTHER" id="PTHR11017">
    <property type="entry name" value="LEUCINE-RICH REPEAT-CONTAINING PROTEIN"/>
    <property type="match status" value="1"/>
</dbReference>
<dbReference type="SUPFAM" id="SSF52058">
    <property type="entry name" value="L domain-like"/>
    <property type="match status" value="2"/>
</dbReference>
<keyword evidence="8" id="KW-1185">Reference proteome</keyword>
<dbReference type="Pfam" id="PF23282">
    <property type="entry name" value="WHD_ROQ1"/>
    <property type="match status" value="2"/>
</dbReference>
<dbReference type="EMBL" id="CAMGYJ010000003">
    <property type="protein sequence ID" value="CAI0394259.1"/>
    <property type="molecule type" value="Genomic_DNA"/>
</dbReference>
<dbReference type="Pfam" id="PF00931">
    <property type="entry name" value="NB-ARC"/>
    <property type="match status" value="2"/>
</dbReference>
<feature type="domain" description="TIR" evidence="6">
    <location>
        <begin position="49"/>
        <end position="215"/>
    </location>
</feature>